<dbReference type="Pfam" id="PF05016">
    <property type="entry name" value="ParE_toxin"/>
    <property type="match status" value="1"/>
</dbReference>
<accession>X1APS0</accession>
<dbReference type="AlphaFoldDB" id="X1APS0"/>
<reference evidence="2" key="1">
    <citation type="journal article" date="2014" name="Front. Microbiol.">
        <title>High frequency of phylogenetically diverse reductive dehalogenase-homologous genes in deep subseafloor sedimentary metagenomes.</title>
        <authorList>
            <person name="Kawai M."/>
            <person name="Futagami T."/>
            <person name="Toyoda A."/>
            <person name="Takaki Y."/>
            <person name="Nishi S."/>
            <person name="Hori S."/>
            <person name="Arai W."/>
            <person name="Tsubouchi T."/>
            <person name="Morono Y."/>
            <person name="Uchiyama I."/>
            <person name="Ito T."/>
            <person name="Fujiyama A."/>
            <person name="Inagaki F."/>
            <person name="Takami H."/>
        </authorList>
    </citation>
    <scope>NUCLEOTIDE SEQUENCE</scope>
    <source>
        <strain evidence="2">Expedition CK06-06</strain>
    </source>
</reference>
<protein>
    <recommendedName>
        <fullName evidence="4">Cytotoxin</fullName>
    </recommendedName>
</protein>
<name>X1APS0_9ZZZZ</name>
<proteinExistence type="predicted"/>
<sequence>MKILRTDSFRRDYKKLPEKIKSQAQKALQLLVANLSHPSLRTKKIKSRENIWEARVTKDYRFSFEIRGDAYILRRVSKHNEVLRRP</sequence>
<evidence type="ECO:0000313" key="2">
    <source>
        <dbReference type="EMBL" id="GAG74283.1"/>
    </source>
</evidence>
<dbReference type="EMBL" id="BART01001985">
    <property type="protein sequence ID" value="GAG74283.1"/>
    <property type="molecule type" value="Genomic_DNA"/>
</dbReference>
<dbReference type="InterPro" id="IPR007712">
    <property type="entry name" value="RelE/ParE_toxin"/>
</dbReference>
<dbReference type="InterPro" id="IPR035093">
    <property type="entry name" value="RelE/ParE_toxin_dom_sf"/>
</dbReference>
<dbReference type="EMBL" id="BARV01002688">
    <property type="protein sequence ID" value="GAH94985.1"/>
    <property type="molecule type" value="Genomic_DNA"/>
</dbReference>
<dbReference type="Gene3D" id="3.30.2310.20">
    <property type="entry name" value="RelE-like"/>
    <property type="match status" value="1"/>
</dbReference>
<evidence type="ECO:0000256" key="1">
    <source>
        <dbReference type="ARBA" id="ARBA00022649"/>
    </source>
</evidence>
<comment type="caution">
    <text evidence="2">The sequence shown here is derived from an EMBL/GenBank/DDBJ whole genome shotgun (WGS) entry which is preliminary data.</text>
</comment>
<evidence type="ECO:0008006" key="4">
    <source>
        <dbReference type="Google" id="ProtNLM"/>
    </source>
</evidence>
<dbReference type="SUPFAM" id="SSF143011">
    <property type="entry name" value="RelE-like"/>
    <property type="match status" value="1"/>
</dbReference>
<organism evidence="2">
    <name type="scientific">marine sediment metagenome</name>
    <dbReference type="NCBI Taxonomy" id="412755"/>
    <lineage>
        <taxon>unclassified sequences</taxon>
        <taxon>metagenomes</taxon>
        <taxon>ecological metagenomes</taxon>
    </lineage>
</organism>
<keyword evidence="1" id="KW-1277">Toxin-antitoxin system</keyword>
<evidence type="ECO:0000313" key="3">
    <source>
        <dbReference type="EMBL" id="GAH94985.1"/>
    </source>
</evidence>
<gene>
    <name evidence="2" type="ORF">S01H4_06440</name>
    <name evidence="3" type="ORF">S06H3_06806</name>
</gene>